<keyword evidence="4" id="KW-0449">Lipoprotein</keyword>
<evidence type="ECO:0000256" key="1">
    <source>
        <dbReference type="ARBA" id="ARBA00010634"/>
    </source>
</evidence>
<sequence>MSDFRRFINCLRSLAATLILCGAVAACATAPTDPVEREIYEEANDPAQPLNEAIFEFNLALDKAVLRPVAKAYEFALPDLVRDGVRNFLRYLKTPVILANDLMQGEVERAGDTLGRFLFNTIGGFGVFDVAGSGGLEYHEEDFGQTLAVWGVGEGPYLMLPFLGPSSGRDLAGFIVDSGLDPFRWWGYNSDRPVIENNTFIRAGAEAIDTRSRNYKQLEDLEETSLDFYATVRSLYRQQRNSLIRNGADADEAIPDMSFDDADMDVLDTVSDASGTLPANTVAD</sequence>
<evidence type="ECO:0000313" key="4">
    <source>
        <dbReference type="EMBL" id="NMM43802.1"/>
    </source>
</evidence>
<dbReference type="EMBL" id="JABBNT010000001">
    <property type="protein sequence ID" value="NMM43802.1"/>
    <property type="molecule type" value="Genomic_DNA"/>
</dbReference>
<evidence type="ECO:0000313" key="5">
    <source>
        <dbReference type="Proteomes" id="UP000539372"/>
    </source>
</evidence>
<dbReference type="AlphaFoldDB" id="A0A7Y0DY77"/>
<gene>
    <name evidence="4" type="ORF">HH303_04895</name>
</gene>
<protein>
    <submittedName>
        <fullName evidence="4">VacJ family lipoprotein</fullName>
    </submittedName>
</protein>
<dbReference type="PRINTS" id="PR01805">
    <property type="entry name" value="VACJLIPOPROT"/>
</dbReference>
<dbReference type="Pfam" id="PF04333">
    <property type="entry name" value="MlaA"/>
    <property type="match status" value="1"/>
</dbReference>
<evidence type="ECO:0000256" key="2">
    <source>
        <dbReference type="ARBA" id="ARBA00022729"/>
    </source>
</evidence>
<dbReference type="GO" id="GO:0120010">
    <property type="term" value="P:intermembrane phospholipid transfer"/>
    <property type="evidence" value="ECO:0007669"/>
    <property type="project" value="TreeGrafter"/>
</dbReference>
<feature type="chain" id="PRO_5031316703" evidence="3">
    <location>
        <begin position="29"/>
        <end position="284"/>
    </location>
</feature>
<dbReference type="PANTHER" id="PTHR30035">
    <property type="entry name" value="LIPOPROTEIN VACJ-RELATED"/>
    <property type="match status" value="1"/>
</dbReference>
<proteinExistence type="inferred from homology"/>
<comment type="similarity">
    <text evidence="1">Belongs to the MlaA family.</text>
</comment>
<name>A0A7Y0DY77_9PROT</name>
<feature type="signal peptide" evidence="3">
    <location>
        <begin position="1"/>
        <end position="28"/>
    </location>
</feature>
<evidence type="ECO:0000256" key="3">
    <source>
        <dbReference type="SAM" id="SignalP"/>
    </source>
</evidence>
<dbReference type="PROSITE" id="PS51257">
    <property type="entry name" value="PROKAR_LIPOPROTEIN"/>
    <property type="match status" value="1"/>
</dbReference>
<dbReference type="Proteomes" id="UP000539372">
    <property type="component" value="Unassembled WGS sequence"/>
</dbReference>
<dbReference type="RefSeq" id="WP_169624048.1">
    <property type="nucleotide sequence ID" value="NZ_JABBNT010000001.1"/>
</dbReference>
<organism evidence="4 5">
    <name type="scientific">Pacificispira spongiicola</name>
    <dbReference type="NCBI Taxonomy" id="2729598"/>
    <lineage>
        <taxon>Bacteria</taxon>
        <taxon>Pseudomonadati</taxon>
        <taxon>Pseudomonadota</taxon>
        <taxon>Alphaproteobacteria</taxon>
        <taxon>Rhodospirillales</taxon>
        <taxon>Rhodospirillaceae</taxon>
        <taxon>Pacificispira</taxon>
    </lineage>
</organism>
<dbReference type="GO" id="GO:0016020">
    <property type="term" value="C:membrane"/>
    <property type="evidence" value="ECO:0007669"/>
    <property type="project" value="InterPro"/>
</dbReference>
<reference evidence="4 5" key="1">
    <citation type="submission" date="2020-04" db="EMBL/GenBank/DDBJ databases">
        <title>Rhodospirillaceae bacterium KN72 isolated from deep sea.</title>
        <authorList>
            <person name="Zhang D.-C."/>
        </authorList>
    </citation>
    <scope>NUCLEOTIDE SEQUENCE [LARGE SCALE GENOMIC DNA]</scope>
    <source>
        <strain evidence="4 5">KN72</strain>
    </source>
</reference>
<dbReference type="PANTHER" id="PTHR30035:SF3">
    <property type="entry name" value="INTERMEMBRANE PHOSPHOLIPID TRANSPORT SYSTEM LIPOPROTEIN MLAA"/>
    <property type="match status" value="1"/>
</dbReference>
<accession>A0A7Y0DY77</accession>
<comment type="caution">
    <text evidence="4">The sequence shown here is derived from an EMBL/GenBank/DDBJ whole genome shotgun (WGS) entry which is preliminary data.</text>
</comment>
<keyword evidence="5" id="KW-1185">Reference proteome</keyword>
<dbReference type="InterPro" id="IPR007428">
    <property type="entry name" value="MlaA"/>
</dbReference>
<keyword evidence="2 3" id="KW-0732">Signal</keyword>